<comment type="caution">
    <text evidence="8">The sequence shown here is derived from an EMBL/GenBank/DDBJ whole genome shotgun (WGS) entry which is preliminary data.</text>
</comment>
<dbReference type="Pfam" id="PF00096">
    <property type="entry name" value="zf-C2H2"/>
    <property type="match status" value="1"/>
</dbReference>
<dbReference type="InterPro" id="IPR036236">
    <property type="entry name" value="Znf_C2H2_sf"/>
</dbReference>
<sequence length="1737" mass="194019">KTWPFYAACQELTFRSGAENNSEVSGLEDPITQQIGPNTVLEPLKEMEGQRVPCPPASLEDPPVQLSCLQAIPAASDLLLSPMILQPEQALAQTVYLKALTIPFYQPVQSNHKLSRVQTNLNIDNSNLPLILNPLLHSKGTDQLQAIIQKQPSTINVVSHFSLLPQSSSTNAPAGSPGKAKSSGKYLCKHCGRDCLKPSVLEKHMRSHTGERPFPCTTCGIAFKTQSNLYKHRRTQTHVNNARVPSESDNSSLLEENEKLTEVVASSQTIESYDKNDVQPSVRIRSAASEPSDKHILATSLSEMLLVSESQRIKTSNSCHGEINQNAFEKETARDATDLPQRKKIQDQRSPAGSKHSQLQRQQALYSEKLWNSRSMDTKLKKCESTDSGYLSRSDSVEHQTPSPGFLHSLFEHSTESEDDAAVTNKCMTYSFSKVDSTEKATGALTLEKKKLEEHISRLISHNKAVVDDTQLDSVRPRKTVLSKQGSIDLPMPYMYKDSFHFDIRPLDISKKKNISLRSAKSIFSPAEKTKPLFFHSVPTQFSTTIDCVPVTRSNSLPFTESTRKTQDQADSSTLPSFTRVSPDVDFSGLLHSSNLDTSMTNVLNSHPRALVRQVAVDDVPLNYMTESSSSLEEKKGKQKSEAGVEGVNSKNKKPSQRKLKMFSHEKWQVYGDETFKKIYQKVKSSQPTKKQKSNLTNVSNFYSDTKEPACVEEITLSREGRISVTENVISSLVDVSAKANPDTLESPSKASPVGHPTFSQENSGRLAESRDTLCSIGDCEQCSMASETSSVEHRCRDLHVSKHNQSSNSKALPLSKGCELKVQLKQTQLNLATRHDHDLEDSHGHITECVQTYEDIAVNRKGCRGKETAHLGHTALSAPQCNTRELAYESQKLPSERKKPKVDKLKNMENITFKNSSSTELVVKLIDCYNLNIVAAESAKNSGKGKKWTVMVGTGSSMECEEGIQHSVTASKDRDCIASLTDTTSISATSFPEQFKTDVTEEHTSNLSAIKKLASPITTATEELSNCKDSAPTHTQHVVRNQVISHLKKNNFLPKYILKYSQDRNNISVPLFLTREPENIPYVSLPSSSTISPYPACNNKLLDSNSIDVSLCPLQLDLSHPARRKELKWDMHTTWTPLVAPAPTLLEAATITTMVDQKCHLQSASRKVKDTCKGDNKDNLDDQRLITKEDECIVACTSHIPGRKVCFTTIYTGGLFLSSDMTGQNSALKLIQSAKGSIISLSSLVERAVLCESSEKEVKEWQLDTNPLPGFEDLPTCSGSSPKCLCHSSSMLYCHLLCTQPKEICCQPRLSIESHAGNVQIPSLNLSFPTLNAEPQLTWCCLSRSLPLPIEQKEMKDSVYSSLYMNENFISKCGQSICKMKSYGKAARESWKIEKPQTLISSPQRQETEKKYFLNTGAGEVSKSISELEKKKEKPYKRREKRNLKRIKVRINPKRHEDHHAQRHRLLRSHQSNKQCWALRTSRRHSRINTSGIWKHCGKCHCFPMTSLGNDKDLQQPHYNTTDKAAFHLEEDKMKQDTPELNKCSSDSLFLQRISTIQEVPTYSCPLSNNVSAEKPSNLGSCSLRIFPKEQCPDVDLEYNEPSTEPYHLEFKDTKNQLCNFVGSQITRPLFVCSKRGCNNLESKDKNVIILEPPIPIAERTEEFMERDLYPSLKEQQAPACQSLCPVSLTSRLYTEMSVSTKSLPGTPSKQKQSLEAMNKPIHLEYDDISSSDDED</sequence>
<feature type="compositionally biased region" description="Polar residues" evidence="6">
    <location>
        <begin position="386"/>
        <end position="403"/>
    </location>
</feature>
<dbReference type="PANTHER" id="PTHR47166:SF1">
    <property type="entry name" value="ZINC FINGER PROTEIN 831"/>
    <property type="match status" value="1"/>
</dbReference>
<evidence type="ECO:0000313" key="9">
    <source>
        <dbReference type="Proteomes" id="UP000018936"/>
    </source>
</evidence>
<evidence type="ECO:0000256" key="1">
    <source>
        <dbReference type="ARBA" id="ARBA00022723"/>
    </source>
</evidence>
<feature type="region of interest" description="Disordered" evidence="6">
    <location>
        <begin position="383"/>
        <end position="408"/>
    </location>
</feature>
<feature type="domain" description="C2H2-type" evidence="7">
    <location>
        <begin position="186"/>
        <end position="213"/>
    </location>
</feature>
<dbReference type="Proteomes" id="UP000018936">
    <property type="component" value="Unassembled WGS sequence"/>
</dbReference>
<evidence type="ECO:0000256" key="3">
    <source>
        <dbReference type="ARBA" id="ARBA00022771"/>
    </source>
</evidence>
<feature type="region of interest" description="Disordered" evidence="6">
    <location>
        <begin position="558"/>
        <end position="577"/>
    </location>
</feature>
<feature type="domain" description="C2H2-type" evidence="7">
    <location>
        <begin position="214"/>
        <end position="243"/>
    </location>
</feature>
<dbReference type="PANTHER" id="PTHR47166">
    <property type="entry name" value="ZINC FINGER PROTEIN 831"/>
    <property type="match status" value="1"/>
</dbReference>
<keyword evidence="3 5" id="KW-0863">Zinc-finger</keyword>
<feature type="compositionally biased region" description="Polar residues" evidence="6">
    <location>
        <begin position="1701"/>
        <end position="1717"/>
    </location>
</feature>
<feature type="compositionally biased region" description="Basic residues" evidence="6">
    <location>
        <begin position="651"/>
        <end position="661"/>
    </location>
</feature>
<evidence type="ECO:0000256" key="6">
    <source>
        <dbReference type="SAM" id="MobiDB-lite"/>
    </source>
</evidence>
<evidence type="ECO:0000313" key="8">
    <source>
        <dbReference type="EMBL" id="ETE60926.1"/>
    </source>
</evidence>
<evidence type="ECO:0000256" key="2">
    <source>
        <dbReference type="ARBA" id="ARBA00022737"/>
    </source>
</evidence>
<feature type="non-terminal residue" evidence="8">
    <location>
        <position position="1737"/>
    </location>
</feature>
<keyword evidence="2" id="KW-0677">Repeat</keyword>
<feature type="compositionally biased region" description="Polar residues" evidence="6">
    <location>
        <begin position="313"/>
        <end position="327"/>
    </location>
</feature>
<feature type="compositionally biased region" description="Basic and acidic residues" evidence="6">
    <location>
        <begin position="328"/>
        <end position="347"/>
    </location>
</feature>
<dbReference type="SMART" id="SM00355">
    <property type="entry name" value="ZnF_C2H2"/>
    <property type="match status" value="2"/>
</dbReference>
<evidence type="ECO:0000256" key="5">
    <source>
        <dbReference type="PROSITE-ProRule" id="PRU00042"/>
    </source>
</evidence>
<feature type="region of interest" description="Disordered" evidence="6">
    <location>
        <begin position="627"/>
        <end position="661"/>
    </location>
</feature>
<name>V8NG32_OPHHA</name>
<gene>
    <name evidence="8" type="primary">ZNF831</name>
    <name evidence="8" type="ORF">L345_13326</name>
</gene>
<feature type="region of interest" description="Disordered" evidence="6">
    <location>
        <begin position="740"/>
        <end position="765"/>
    </location>
</feature>
<feature type="region of interest" description="Disordered" evidence="6">
    <location>
        <begin position="313"/>
        <end position="362"/>
    </location>
</feature>
<dbReference type="InterPro" id="IPR013087">
    <property type="entry name" value="Znf_C2H2_type"/>
</dbReference>
<accession>V8NG32</accession>
<dbReference type="Gene3D" id="3.30.160.60">
    <property type="entry name" value="Classic Zinc Finger"/>
    <property type="match status" value="2"/>
</dbReference>
<keyword evidence="9" id="KW-1185">Reference proteome</keyword>
<evidence type="ECO:0000259" key="7">
    <source>
        <dbReference type="PROSITE" id="PS50157"/>
    </source>
</evidence>
<feature type="compositionally biased region" description="Basic and acidic residues" evidence="6">
    <location>
        <begin position="632"/>
        <end position="643"/>
    </location>
</feature>
<dbReference type="OrthoDB" id="6077919at2759"/>
<dbReference type="FunFam" id="3.30.160.60:FF:000710">
    <property type="entry name" value="Zinc finger protein 768"/>
    <property type="match status" value="1"/>
</dbReference>
<dbReference type="PROSITE" id="PS50157">
    <property type="entry name" value="ZINC_FINGER_C2H2_2"/>
    <property type="match status" value="2"/>
</dbReference>
<organism evidence="8 9">
    <name type="scientific">Ophiophagus hannah</name>
    <name type="common">King cobra</name>
    <name type="synonym">Naja hannah</name>
    <dbReference type="NCBI Taxonomy" id="8665"/>
    <lineage>
        <taxon>Eukaryota</taxon>
        <taxon>Metazoa</taxon>
        <taxon>Chordata</taxon>
        <taxon>Craniata</taxon>
        <taxon>Vertebrata</taxon>
        <taxon>Euteleostomi</taxon>
        <taxon>Lepidosauria</taxon>
        <taxon>Squamata</taxon>
        <taxon>Bifurcata</taxon>
        <taxon>Unidentata</taxon>
        <taxon>Episquamata</taxon>
        <taxon>Toxicofera</taxon>
        <taxon>Serpentes</taxon>
        <taxon>Colubroidea</taxon>
        <taxon>Elapidae</taxon>
        <taxon>Elapinae</taxon>
        <taxon>Ophiophagus</taxon>
    </lineage>
</organism>
<dbReference type="GO" id="GO:0008270">
    <property type="term" value="F:zinc ion binding"/>
    <property type="evidence" value="ECO:0007669"/>
    <property type="project" value="UniProtKB-KW"/>
</dbReference>
<protein>
    <submittedName>
        <fullName evidence="8">Zinc finger protein</fullName>
    </submittedName>
</protein>
<proteinExistence type="predicted"/>
<dbReference type="SUPFAM" id="SSF57667">
    <property type="entry name" value="beta-beta-alpha zinc fingers"/>
    <property type="match status" value="1"/>
</dbReference>
<dbReference type="EMBL" id="AZIM01004282">
    <property type="protein sequence ID" value="ETE60926.1"/>
    <property type="molecule type" value="Genomic_DNA"/>
</dbReference>
<feature type="non-terminal residue" evidence="8">
    <location>
        <position position="1"/>
    </location>
</feature>
<reference evidence="8 9" key="1">
    <citation type="journal article" date="2013" name="Proc. Natl. Acad. Sci. U.S.A.">
        <title>The king cobra genome reveals dynamic gene evolution and adaptation in the snake venom system.</title>
        <authorList>
            <person name="Vonk F.J."/>
            <person name="Casewell N.R."/>
            <person name="Henkel C.V."/>
            <person name="Heimberg A.M."/>
            <person name="Jansen H.J."/>
            <person name="McCleary R.J."/>
            <person name="Kerkkamp H.M."/>
            <person name="Vos R.A."/>
            <person name="Guerreiro I."/>
            <person name="Calvete J.J."/>
            <person name="Wuster W."/>
            <person name="Woods A.E."/>
            <person name="Logan J.M."/>
            <person name="Harrison R.A."/>
            <person name="Castoe T.A."/>
            <person name="de Koning A.P."/>
            <person name="Pollock D.D."/>
            <person name="Yandell M."/>
            <person name="Calderon D."/>
            <person name="Renjifo C."/>
            <person name="Currier R.B."/>
            <person name="Salgado D."/>
            <person name="Pla D."/>
            <person name="Sanz L."/>
            <person name="Hyder A.S."/>
            <person name="Ribeiro J.M."/>
            <person name="Arntzen J.W."/>
            <person name="van den Thillart G.E."/>
            <person name="Boetzer M."/>
            <person name="Pirovano W."/>
            <person name="Dirks R.P."/>
            <person name="Spaink H.P."/>
            <person name="Duboule D."/>
            <person name="McGlinn E."/>
            <person name="Kini R.M."/>
            <person name="Richardson M.K."/>
        </authorList>
    </citation>
    <scope>NUCLEOTIDE SEQUENCE</scope>
    <source>
        <tissue evidence="8">Blood</tissue>
    </source>
</reference>
<feature type="compositionally biased region" description="Acidic residues" evidence="6">
    <location>
        <begin position="1728"/>
        <end position="1737"/>
    </location>
</feature>
<keyword evidence="4" id="KW-0862">Zinc</keyword>
<feature type="region of interest" description="Disordered" evidence="6">
    <location>
        <begin position="1701"/>
        <end position="1737"/>
    </location>
</feature>
<evidence type="ECO:0000256" key="4">
    <source>
        <dbReference type="ARBA" id="ARBA00022833"/>
    </source>
</evidence>
<dbReference type="PROSITE" id="PS00028">
    <property type="entry name" value="ZINC_FINGER_C2H2_1"/>
    <property type="match status" value="2"/>
</dbReference>
<feature type="compositionally biased region" description="Polar residues" evidence="6">
    <location>
        <begin position="348"/>
        <end position="362"/>
    </location>
</feature>
<keyword evidence="1" id="KW-0479">Metal-binding</keyword>